<evidence type="ECO:0000256" key="1">
    <source>
        <dbReference type="SAM" id="Coils"/>
    </source>
</evidence>
<gene>
    <name evidence="3" type="ORF">RZS32_016475</name>
</gene>
<feature type="coiled-coil region" evidence="1">
    <location>
        <begin position="56"/>
        <end position="90"/>
    </location>
</feature>
<evidence type="ECO:0000256" key="2">
    <source>
        <dbReference type="SAM" id="SignalP"/>
    </source>
</evidence>
<keyword evidence="4" id="KW-1185">Reference proteome</keyword>
<dbReference type="SUPFAM" id="SSF111384">
    <property type="entry name" value="OmpH-like"/>
    <property type="match status" value="1"/>
</dbReference>
<feature type="signal peptide" evidence="2">
    <location>
        <begin position="1"/>
        <end position="27"/>
    </location>
</feature>
<dbReference type="Proteomes" id="UP001281305">
    <property type="component" value="Chromosome"/>
</dbReference>
<dbReference type="RefSeq" id="WP_317054648.1">
    <property type="nucleotide sequence ID" value="NZ_CP146606.1"/>
</dbReference>
<feature type="chain" id="PRO_5045899474" evidence="2">
    <location>
        <begin position="28"/>
        <end position="200"/>
    </location>
</feature>
<sequence length="200" mass="22337">MQKIKTILSAAVIAGGSLVFGAVAVSAQDVGVVQSQVLVVDPERLFNQTRLGQSYLTEIQEERDALIARNRQIETQLEAEEKSLTEKREDSTPEEFREMADDFDARVQEIRRDSERRVRDLERNRERAPVEFMRQVEPVLVDIMRAAGGVVVVDARNVLLRAEVIDITDVAIVRIDALLAPDAIEPGPKEQDEPSSGDTD</sequence>
<accession>A0ABZ2TE56</accession>
<dbReference type="SMART" id="SM00935">
    <property type="entry name" value="OmpH"/>
    <property type="match status" value="1"/>
</dbReference>
<keyword evidence="1" id="KW-0175">Coiled coil</keyword>
<name>A0ABZ2TE56_9RHOB</name>
<evidence type="ECO:0000313" key="3">
    <source>
        <dbReference type="EMBL" id="WYK17961.1"/>
    </source>
</evidence>
<reference evidence="3 4" key="1">
    <citation type="submission" date="2024-02" db="EMBL/GenBank/DDBJ databases">
        <title>Roseovarius strain W115 nov., isolated from a marine algae.</title>
        <authorList>
            <person name="Lee M.W."/>
            <person name="Lee J.K."/>
            <person name="Kim J.M."/>
            <person name="Choi D.G."/>
            <person name="Baek J.H."/>
            <person name="Bayburt H."/>
            <person name="Jung J.J."/>
            <person name="Han D.M."/>
            <person name="Jeon C.O."/>
        </authorList>
    </citation>
    <scope>NUCLEOTIDE SEQUENCE [LARGE SCALE GENOMIC DNA]</scope>
    <source>
        <strain evidence="3 4">W115</strain>
    </source>
</reference>
<dbReference type="Pfam" id="PF03938">
    <property type="entry name" value="OmpH"/>
    <property type="match status" value="1"/>
</dbReference>
<organism evidence="3 4">
    <name type="scientific">Roseovarius rhodophyticola</name>
    <dbReference type="NCBI Taxonomy" id="3080827"/>
    <lineage>
        <taxon>Bacteria</taxon>
        <taxon>Pseudomonadati</taxon>
        <taxon>Pseudomonadota</taxon>
        <taxon>Alphaproteobacteria</taxon>
        <taxon>Rhodobacterales</taxon>
        <taxon>Roseobacteraceae</taxon>
        <taxon>Roseovarius</taxon>
    </lineage>
</organism>
<dbReference type="InterPro" id="IPR024930">
    <property type="entry name" value="Skp_dom_sf"/>
</dbReference>
<dbReference type="InterPro" id="IPR005632">
    <property type="entry name" value="Chaperone_Skp"/>
</dbReference>
<evidence type="ECO:0000313" key="4">
    <source>
        <dbReference type="Proteomes" id="UP001281305"/>
    </source>
</evidence>
<dbReference type="Gene3D" id="3.30.910.20">
    <property type="entry name" value="Skp domain"/>
    <property type="match status" value="1"/>
</dbReference>
<dbReference type="EMBL" id="CP146606">
    <property type="protein sequence ID" value="WYK17961.1"/>
    <property type="molecule type" value="Genomic_DNA"/>
</dbReference>
<protein>
    <submittedName>
        <fullName evidence="3">OmpH family outer membrane protein</fullName>
    </submittedName>
</protein>
<proteinExistence type="predicted"/>
<keyword evidence="2" id="KW-0732">Signal</keyword>